<dbReference type="EMBL" id="CP182909">
    <property type="protein sequence ID" value="XPM62549.1"/>
    <property type="molecule type" value="Genomic_DNA"/>
</dbReference>
<organism evidence="1 2">
    <name type="scientific">Desertifilum tharense IPPAS B-1220</name>
    <dbReference type="NCBI Taxonomy" id="1781255"/>
    <lineage>
        <taxon>Bacteria</taxon>
        <taxon>Bacillati</taxon>
        <taxon>Cyanobacteriota</taxon>
        <taxon>Cyanophyceae</taxon>
        <taxon>Desertifilales</taxon>
        <taxon>Desertifilaceae</taxon>
        <taxon>Desertifilum</taxon>
    </lineage>
</organism>
<reference evidence="1 2" key="1">
    <citation type="journal article" date="2016" name="Genome Announc.">
        <title>Draft Genome Sequence of the Thermotolerant Cyanobacterium Desertifilum sp. IPPAS B-1220.</title>
        <authorList>
            <person name="Mironov K.S."/>
            <person name="Sinetova M.A."/>
            <person name="Bolatkhan K."/>
            <person name="Zayadan B.K."/>
            <person name="Ustinova V.V."/>
            <person name="Kupriyanova E.V."/>
            <person name="Skrypnik A.N."/>
            <person name="Gogoleva N.E."/>
            <person name="Gogolev Y.V."/>
            <person name="Los D.A."/>
        </authorList>
    </citation>
    <scope>NUCLEOTIDE SEQUENCE [LARGE SCALE GENOMIC DNA]</scope>
    <source>
        <strain evidence="1 2">IPPAS B-1220</strain>
    </source>
</reference>
<sequence>MGVGGWGRRGWGDGEVGRWGKKRVGRWGEKSFEFCRLSTGYTQVYEPQL</sequence>
<proteinExistence type="predicted"/>
<evidence type="ECO:0000313" key="2">
    <source>
        <dbReference type="Proteomes" id="UP000095472"/>
    </source>
</evidence>
<evidence type="ECO:0000313" key="1">
    <source>
        <dbReference type="EMBL" id="XPM62549.1"/>
    </source>
</evidence>
<name>A0ACD5GPH1_9CYAN</name>
<accession>A0ACD5GPH1</accession>
<dbReference type="Proteomes" id="UP000095472">
    <property type="component" value="Chromosome"/>
</dbReference>
<protein>
    <submittedName>
        <fullName evidence="1">Uncharacterized protein</fullName>
    </submittedName>
</protein>
<keyword evidence="2" id="KW-1185">Reference proteome</keyword>
<gene>
    <name evidence="1" type="ORF">BH720_023110</name>
</gene>